<gene>
    <name evidence="3" type="ORF">Purlil1_1015</name>
</gene>
<keyword evidence="2" id="KW-0812">Transmembrane</keyword>
<keyword evidence="2" id="KW-1133">Transmembrane helix</keyword>
<evidence type="ECO:0000256" key="1">
    <source>
        <dbReference type="SAM" id="MobiDB-lite"/>
    </source>
</evidence>
<feature type="compositionally biased region" description="Low complexity" evidence="1">
    <location>
        <begin position="251"/>
        <end position="270"/>
    </location>
</feature>
<keyword evidence="2" id="KW-0472">Membrane</keyword>
<organism evidence="3 4">
    <name type="scientific">Purpureocillium lilacinum</name>
    <name type="common">Paecilomyces lilacinus</name>
    <dbReference type="NCBI Taxonomy" id="33203"/>
    <lineage>
        <taxon>Eukaryota</taxon>
        <taxon>Fungi</taxon>
        <taxon>Dikarya</taxon>
        <taxon>Ascomycota</taxon>
        <taxon>Pezizomycotina</taxon>
        <taxon>Sordariomycetes</taxon>
        <taxon>Hypocreomycetidae</taxon>
        <taxon>Hypocreales</taxon>
        <taxon>Ophiocordycipitaceae</taxon>
        <taxon>Purpureocillium</taxon>
    </lineage>
</organism>
<feature type="compositionally biased region" description="Low complexity" evidence="1">
    <location>
        <begin position="324"/>
        <end position="341"/>
    </location>
</feature>
<feature type="transmembrane region" description="Helical" evidence="2">
    <location>
        <begin position="153"/>
        <end position="172"/>
    </location>
</feature>
<dbReference type="EMBL" id="JAWRVI010000003">
    <property type="protein sequence ID" value="KAK4094410.1"/>
    <property type="molecule type" value="Genomic_DNA"/>
</dbReference>
<dbReference type="Proteomes" id="UP001287286">
    <property type="component" value="Unassembled WGS sequence"/>
</dbReference>
<feature type="region of interest" description="Disordered" evidence="1">
    <location>
        <begin position="315"/>
        <end position="343"/>
    </location>
</feature>
<feature type="region of interest" description="Disordered" evidence="1">
    <location>
        <begin position="234"/>
        <end position="280"/>
    </location>
</feature>
<comment type="caution">
    <text evidence="3">The sequence shown here is derived from an EMBL/GenBank/DDBJ whole genome shotgun (WGS) entry which is preliminary data.</text>
</comment>
<proteinExistence type="predicted"/>
<evidence type="ECO:0000313" key="4">
    <source>
        <dbReference type="Proteomes" id="UP001287286"/>
    </source>
</evidence>
<reference evidence="3 4" key="1">
    <citation type="journal article" date="2024" name="Microbiol. Resour. Announc.">
        <title>Genome annotations for the ascomycete fungi Trichoderma harzianum, Trichoderma aggressivum, and Purpureocillium lilacinum.</title>
        <authorList>
            <person name="Beijen E.P.W."/>
            <person name="Ohm R.A."/>
        </authorList>
    </citation>
    <scope>NUCLEOTIDE SEQUENCE [LARGE SCALE GENOMIC DNA]</scope>
    <source>
        <strain evidence="3 4">CBS 150709</strain>
    </source>
</reference>
<name>A0ABR0CDT8_PURLI</name>
<feature type="transmembrane region" description="Helical" evidence="2">
    <location>
        <begin position="129"/>
        <end position="147"/>
    </location>
</feature>
<feature type="region of interest" description="Disordered" evidence="1">
    <location>
        <begin position="66"/>
        <end position="101"/>
    </location>
</feature>
<sequence length="368" mass="39788">MHFDVSFHPPQPHVNNTFATNNTMLPFRIAAPRACILTNSIHSAPFTRATRAHLPRLRLLLQQRQPQRRCLASQPPPSAGTTAGKASGPELQKQARAAAQNPKQYEIPERLIIYHAGTGRTTFLAMLKLTSLFVGAFFCLVAVPGYVKADKPWGETAGVALCGILPFAFVAYTTAPFVTHIHVHLPPAARPSRATLARFVAAMPASTRLTLTTMSAIAKPRYSDVRVGDLLRPGVSRPSFASPSPPPPPSSSSSATAAQTQQQQQQQQHSTTRRRTPSTRFGIVNYVRDAAEENAARKWYELRAVDAFYVQESTTAANGGGSGSAASAAGPRRKPGAAASGRRGRAIVETWIWDAVRDKIAKRAAKEV</sequence>
<keyword evidence="4" id="KW-1185">Reference proteome</keyword>
<evidence type="ECO:0000313" key="3">
    <source>
        <dbReference type="EMBL" id="KAK4094410.1"/>
    </source>
</evidence>
<accession>A0ABR0CDT8</accession>
<evidence type="ECO:0000256" key="2">
    <source>
        <dbReference type="SAM" id="Phobius"/>
    </source>
</evidence>
<protein>
    <recommendedName>
        <fullName evidence="5">4-coumarate-CoA ligase 2</fullName>
    </recommendedName>
</protein>
<evidence type="ECO:0008006" key="5">
    <source>
        <dbReference type="Google" id="ProtNLM"/>
    </source>
</evidence>